<keyword evidence="1" id="KW-1133">Transmembrane helix</keyword>
<evidence type="ECO:0000313" key="3">
    <source>
        <dbReference type="Proteomes" id="UP000653493"/>
    </source>
</evidence>
<name>A0A918GMW4_STRGD</name>
<dbReference type="AlphaFoldDB" id="A0A918GMW4"/>
<evidence type="ECO:0000256" key="1">
    <source>
        <dbReference type="SAM" id="Phobius"/>
    </source>
</evidence>
<keyword evidence="3" id="KW-1185">Reference proteome</keyword>
<dbReference type="Proteomes" id="UP000653493">
    <property type="component" value="Unassembled WGS sequence"/>
</dbReference>
<feature type="transmembrane region" description="Helical" evidence="1">
    <location>
        <begin position="56"/>
        <end position="75"/>
    </location>
</feature>
<sequence>MRNERTRPESRKTAAARAAGTMNLMRWFRWVASLLTVGWVLSWVNSVITGAQGHDRWWPLLSAFLWAGLSVYAFVTYRSAGRSLRLW</sequence>
<reference evidence="2" key="1">
    <citation type="journal article" date="2014" name="Int. J. Syst. Evol. Microbiol.">
        <title>Complete genome sequence of Corynebacterium casei LMG S-19264T (=DSM 44701T), isolated from a smear-ripened cheese.</title>
        <authorList>
            <consortium name="US DOE Joint Genome Institute (JGI-PGF)"/>
            <person name="Walter F."/>
            <person name="Albersmeier A."/>
            <person name="Kalinowski J."/>
            <person name="Ruckert C."/>
        </authorList>
    </citation>
    <scope>NUCLEOTIDE SEQUENCE</scope>
    <source>
        <strain evidence="2">JCM 4234</strain>
    </source>
</reference>
<keyword evidence="1" id="KW-0472">Membrane</keyword>
<evidence type="ECO:0000313" key="2">
    <source>
        <dbReference type="EMBL" id="GGS46032.1"/>
    </source>
</evidence>
<keyword evidence="1" id="KW-0812">Transmembrane</keyword>
<dbReference type="EMBL" id="BMSL01000011">
    <property type="protein sequence ID" value="GGS46032.1"/>
    <property type="molecule type" value="Genomic_DNA"/>
</dbReference>
<accession>A0A918GMW4</accession>
<proteinExistence type="predicted"/>
<reference evidence="2" key="2">
    <citation type="submission" date="2020-09" db="EMBL/GenBank/DDBJ databases">
        <authorList>
            <person name="Sun Q."/>
            <person name="Ohkuma M."/>
        </authorList>
    </citation>
    <scope>NUCLEOTIDE SEQUENCE</scope>
    <source>
        <strain evidence="2">JCM 4234</strain>
    </source>
</reference>
<organism evidence="2 3">
    <name type="scientific">Streptomyces griseoviridis</name>
    <dbReference type="NCBI Taxonomy" id="45398"/>
    <lineage>
        <taxon>Bacteria</taxon>
        <taxon>Bacillati</taxon>
        <taxon>Actinomycetota</taxon>
        <taxon>Actinomycetes</taxon>
        <taxon>Kitasatosporales</taxon>
        <taxon>Streptomycetaceae</taxon>
        <taxon>Streptomyces</taxon>
    </lineage>
</organism>
<gene>
    <name evidence="2" type="ORF">GCM10010238_39720</name>
</gene>
<comment type="caution">
    <text evidence="2">The sequence shown here is derived from an EMBL/GenBank/DDBJ whole genome shotgun (WGS) entry which is preliminary data.</text>
</comment>
<protein>
    <submittedName>
        <fullName evidence="2">Uncharacterized protein</fullName>
    </submittedName>
</protein>